<keyword evidence="2" id="KW-0813">Transport</keyword>
<feature type="transmembrane region" description="Helical" evidence="8">
    <location>
        <begin position="264"/>
        <end position="281"/>
    </location>
</feature>
<feature type="transmembrane region" description="Helical" evidence="8">
    <location>
        <begin position="124"/>
        <end position="142"/>
    </location>
</feature>
<dbReference type="InterPro" id="IPR011527">
    <property type="entry name" value="ABC1_TM_dom"/>
</dbReference>
<protein>
    <recommendedName>
        <fullName evidence="9">ABC transmembrane type-1 domain-containing protein</fullName>
    </recommendedName>
</protein>
<dbReference type="PANTHER" id="PTHR24223:SF362">
    <property type="entry name" value="ABC TRANSPORTER C FAMILY MEMBER 4"/>
    <property type="match status" value="1"/>
</dbReference>
<feature type="transmembrane region" description="Helical" evidence="8">
    <location>
        <begin position="20"/>
        <end position="37"/>
    </location>
</feature>
<feature type="transmembrane region" description="Helical" evidence="8">
    <location>
        <begin position="240"/>
        <end position="258"/>
    </location>
</feature>
<comment type="subcellular location">
    <subcellularLocation>
        <location evidence="1">Membrane</location>
        <topology evidence="1">Multi-pass membrane protein</topology>
    </subcellularLocation>
</comment>
<evidence type="ECO:0000256" key="1">
    <source>
        <dbReference type="ARBA" id="ARBA00004141"/>
    </source>
</evidence>
<name>A0ABQ9A9F0_9ROSI</name>
<evidence type="ECO:0000256" key="6">
    <source>
        <dbReference type="ARBA" id="ARBA00022989"/>
    </source>
</evidence>
<evidence type="ECO:0000256" key="7">
    <source>
        <dbReference type="ARBA" id="ARBA00023136"/>
    </source>
</evidence>
<feature type="domain" description="ABC transmembrane type-1" evidence="9">
    <location>
        <begin position="125"/>
        <end position="347"/>
    </location>
</feature>
<evidence type="ECO:0000256" key="8">
    <source>
        <dbReference type="SAM" id="Phobius"/>
    </source>
</evidence>
<evidence type="ECO:0000256" key="2">
    <source>
        <dbReference type="ARBA" id="ARBA00022448"/>
    </source>
</evidence>
<keyword evidence="5" id="KW-0067">ATP-binding</keyword>
<reference evidence="10" key="2">
    <citation type="journal article" date="2023" name="Int. J. Mol. Sci.">
        <title>De Novo Assembly and Annotation of 11 Diverse Shrub Willow (Salix) Genomes Reveals Novel Gene Organization in Sex-Linked Regions.</title>
        <authorList>
            <person name="Hyden B."/>
            <person name="Feng K."/>
            <person name="Yates T.B."/>
            <person name="Jawdy S."/>
            <person name="Cereghino C."/>
            <person name="Smart L.B."/>
            <person name="Muchero W."/>
        </authorList>
    </citation>
    <scope>NUCLEOTIDE SEQUENCE</scope>
    <source>
        <tissue evidence="10">Shoot tip</tissue>
    </source>
</reference>
<organism evidence="10 11">
    <name type="scientific">Salix suchowensis</name>
    <dbReference type="NCBI Taxonomy" id="1278906"/>
    <lineage>
        <taxon>Eukaryota</taxon>
        <taxon>Viridiplantae</taxon>
        <taxon>Streptophyta</taxon>
        <taxon>Embryophyta</taxon>
        <taxon>Tracheophyta</taxon>
        <taxon>Spermatophyta</taxon>
        <taxon>Magnoliopsida</taxon>
        <taxon>eudicotyledons</taxon>
        <taxon>Gunneridae</taxon>
        <taxon>Pentapetalae</taxon>
        <taxon>rosids</taxon>
        <taxon>fabids</taxon>
        <taxon>Malpighiales</taxon>
        <taxon>Salicaceae</taxon>
        <taxon>Saliceae</taxon>
        <taxon>Salix</taxon>
    </lineage>
</organism>
<keyword evidence="4" id="KW-0547">Nucleotide-binding</keyword>
<evidence type="ECO:0000256" key="3">
    <source>
        <dbReference type="ARBA" id="ARBA00022692"/>
    </source>
</evidence>
<evidence type="ECO:0000256" key="4">
    <source>
        <dbReference type="ARBA" id="ARBA00022741"/>
    </source>
</evidence>
<dbReference type="Pfam" id="PF00664">
    <property type="entry name" value="ABC_membrane"/>
    <property type="match status" value="1"/>
</dbReference>
<keyword evidence="7 8" id="KW-0472">Membrane</keyword>
<keyword evidence="6 8" id="KW-1133">Transmembrane helix</keyword>
<dbReference type="InterPro" id="IPR044746">
    <property type="entry name" value="ABCC_6TM_D1"/>
</dbReference>
<evidence type="ECO:0000259" key="9">
    <source>
        <dbReference type="PROSITE" id="PS50929"/>
    </source>
</evidence>
<dbReference type="EMBL" id="JAPFFI010000022">
    <property type="protein sequence ID" value="KAJ6329137.1"/>
    <property type="molecule type" value="Genomic_DNA"/>
</dbReference>
<reference evidence="10" key="1">
    <citation type="submission" date="2022-10" db="EMBL/GenBank/DDBJ databases">
        <authorList>
            <person name="Hyden B.L."/>
            <person name="Feng K."/>
            <person name="Yates T."/>
            <person name="Jawdy S."/>
            <person name="Smart L.B."/>
            <person name="Muchero W."/>
        </authorList>
    </citation>
    <scope>NUCLEOTIDE SEQUENCE</scope>
    <source>
        <tissue evidence="10">Shoot tip</tissue>
    </source>
</reference>
<dbReference type="InterPro" id="IPR036640">
    <property type="entry name" value="ABC1_TM_sf"/>
</dbReference>
<keyword evidence="3 8" id="KW-0812">Transmembrane</keyword>
<dbReference type="Gene3D" id="1.20.1560.10">
    <property type="entry name" value="ABC transporter type 1, transmembrane domain"/>
    <property type="match status" value="1"/>
</dbReference>
<accession>A0ABQ9A9F0</accession>
<comment type="caution">
    <text evidence="10">The sequence shown here is derived from an EMBL/GenBank/DDBJ whole genome shotgun (WGS) entry which is preliminary data.</text>
</comment>
<gene>
    <name evidence="10" type="ORF">OIU77_010753</name>
</gene>
<dbReference type="CDD" id="cd18579">
    <property type="entry name" value="ABC_6TM_ABCC_D1"/>
    <property type="match status" value="1"/>
</dbReference>
<proteinExistence type="predicted"/>
<keyword evidence="11" id="KW-1185">Reference proteome</keyword>
<dbReference type="PROSITE" id="PS50929">
    <property type="entry name" value="ABC_TM1F"/>
    <property type="match status" value="1"/>
</dbReference>
<evidence type="ECO:0000313" key="11">
    <source>
        <dbReference type="Proteomes" id="UP001141253"/>
    </source>
</evidence>
<dbReference type="PANTHER" id="PTHR24223">
    <property type="entry name" value="ATP-BINDING CASSETTE SUB-FAMILY C"/>
    <property type="match status" value="1"/>
</dbReference>
<dbReference type="Proteomes" id="UP001141253">
    <property type="component" value="Chromosome 14"/>
</dbReference>
<sequence length="374" mass="42620">MSSGIIRLATLEHNLLFDDIVSAIAFTLSTVLFSVAIRGSTGITVTRHYESVMHESTKLHEHLLGKSNVTGFATASIISKCFWLWMNPLLCKGYKSPLKIDDVPTLSPEHRAEKMSQLFESRKFAFTAFLAILRLCVMYVGPMLIQSFVDYTSGKRTSPYEGYYLVLILLVAKFVEVLTAHQFNFNSQKLGMLIRCTLITSLYKKGLRLSCSARQAHGVGQIVNYMAVDAQQLSDMMLQLHSIWLMPLQVSVGLVLLYKALGSSTITALIGTLVAIVFAVYSNRRNNMFQRNVMINRDSRMKATNEMLNYIRVIKFQVWEDHFNKRIQNFRDSEFGWISKFSVLNLWQHYCVVERTIASISSDIWYRSSARSPT</sequence>
<dbReference type="SUPFAM" id="SSF90123">
    <property type="entry name" value="ABC transporter transmembrane region"/>
    <property type="match status" value="1"/>
</dbReference>
<feature type="transmembrane region" description="Helical" evidence="8">
    <location>
        <begin position="162"/>
        <end position="185"/>
    </location>
</feature>
<evidence type="ECO:0000313" key="10">
    <source>
        <dbReference type="EMBL" id="KAJ6329137.1"/>
    </source>
</evidence>
<dbReference type="InterPro" id="IPR050173">
    <property type="entry name" value="ABC_transporter_C-like"/>
</dbReference>
<evidence type="ECO:0000256" key="5">
    <source>
        <dbReference type="ARBA" id="ARBA00022840"/>
    </source>
</evidence>